<dbReference type="EMBL" id="LGIA01000151">
    <property type="protein sequence ID" value="KOH44856.1"/>
    <property type="molecule type" value="Genomic_DNA"/>
</dbReference>
<proteinExistence type="predicted"/>
<organism evidence="1 2">
    <name type="scientific">Sunxiuqinia dokdonensis</name>
    <dbReference type="NCBI Taxonomy" id="1409788"/>
    <lineage>
        <taxon>Bacteria</taxon>
        <taxon>Pseudomonadati</taxon>
        <taxon>Bacteroidota</taxon>
        <taxon>Bacteroidia</taxon>
        <taxon>Marinilabiliales</taxon>
        <taxon>Prolixibacteraceae</taxon>
        <taxon>Sunxiuqinia</taxon>
    </lineage>
</organism>
<dbReference type="AlphaFoldDB" id="A0A0L8V8T6"/>
<name>A0A0L8V8T6_9BACT</name>
<keyword evidence="2" id="KW-1185">Reference proteome</keyword>
<evidence type="ECO:0000313" key="1">
    <source>
        <dbReference type="EMBL" id="KOH44856.1"/>
    </source>
</evidence>
<gene>
    <name evidence="1" type="ORF">NC99_22880</name>
</gene>
<comment type="caution">
    <text evidence="1">The sequence shown here is derived from an EMBL/GenBank/DDBJ whole genome shotgun (WGS) entry which is preliminary data.</text>
</comment>
<dbReference type="STRING" id="1409788.NC99_22880"/>
<reference evidence="2" key="1">
    <citation type="submission" date="2015-07" db="EMBL/GenBank/DDBJ databases">
        <title>Genome sequencing of Sunxiuqinia dokdonensis strain SK.</title>
        <authorList>
            <person name="Ahn S."/>
            <person name="Kim B.-C."/>
        </authorList>
    </citation>
    <scope>NUCLEOTIDE SEQUENCE [LARGE SCALE GENOMIC DNA]</scope>
    <source>
        <strain evidence="2">SK</strain>
    </source>
</reference>
<accession>A0A0L8V8T6</accession>
<evidence type="ECO:0000313" key="2">
    <source>
        <dbReference type="Proteomes" id="UP000036958"/>
    </source>
</evidence>
<dbReference type="Proteomes" id="UP000036958">
    <property type="component" value="Unassembled WGS sequence"/>
</dbReference>
<sequence length="47" mass="5336">MLLVSLSSRPFCAGEIIIDVFYFCKEKFLKNDVIFSFSPLLKNGYAA</sequence>
<protein>
    <submittedName>
        <fullName evidence="1">Uncharacterized protein</fullName>
    </submittedName>
</protein>